<dbReference type="InterPro" id="IPR052035">
    <property type="entry name" value="ZnF_BED_domain_contain"/>
</dbReference>
<protein>
    <recommendedName>
        <fullName evidence="2">HAT C-terminal dimerisation domain-containing protein</fullName>
    </recommendedName>
</protein>
<accession>A0A9R1W7A4</accession>
<feature type="domain" description="HAT C-terminal dimerisation" evidence="2">
    <location>
        <begin position="342"/>
        <end position="422"/>
    </location>
</feature>
<evidence type="ECO:0000259" key="2">
    <source>
        <dbReference type="Pfam" id="PF05699"/>
    </source>
</evidence>
<evidence type="ECO:0000313" key="4">
    <source>
        <dbReference type="Proteomes" id="UP000235145"/>
    </source>
</evidence>
<reference evidence="3 4" key="1">
    <citation type="journal article" date="2017" name="Nat. Commun.">
        <title>Genome assembly with in vitro proximity ligation data and whole-genome triplication in lettuce.</title>
        <authorList>
            <person name="Reyes-Chin-Wo S."/>
            <person name="Wang Z."/>
            <person name="Yang X."/>
            <person name="Kozik A."/>
            <person name="Arikit S."/>
            <person name="Song C."/>
            <person name="Xia L."/>
            <person name="Froenicke L."/>
            <person name="Lavelle D.O."/>
            <person name="Truco M.J."/>
            <person name="Xia R."/>
            <person name="Zhu S."/>
            <person name="Xu C."/>
            <person name="Xu H."/>
            <person name="Xu X."/>
            <person name="Cox K."/>
            <person name="Korf I."/>
            <person name="Meyers B.C."/>
            <person name="Michelmore R.W."/>
        </authorList>
    </citation>
    <scope>NUCLEOTIDE SEQUENCE [LARGE SCALE GENOMIC DNA]</scope>
    <source>
        <strain evidence="4">cv. Salinas</strain>
        <tissue evidence="3">Seedlings</tissue>
    </source>
</reference>
<evidence type="ECO:0000313" key="3">
    <source>
        <dbReference type="EMBL" id="KAJ0217193.1"/>
    </source>
</evidence>
<dbReference type="PANTHER" id="PTHR46481:SF11">
    <property type="entry name" value="ZINC FINGER BED DOMAIN-CONTAINING PROTEIN RICESLEEPER 2-LIKE"/>
    <property type="match status" value="1"/>
</dbReference>
<proteinExistence type="predicted"/>
<gene>
    <name evidence="3" type="ORF">LSAT_V11C300123950</name>
</gene>
<organism evidence="3 4">
    <name type="scientific">Lactuca sativa</name>
    <name type="common">Garden lettuce</name>
    <dbReference type="NCBI Taxonomy" id="4236"/>
    <lineage>
        <taxon>Eukaryota</taxon>
        <taxon>Viridiplantae</taxon>
        <taxon>Streptophyta</taxon>
        <taxon>Embryophyta</taxon>
        <taxon>Tracheophyta</taxon>
        <taxon>Spermatophyta</taxon>
        <taxon>Magnoliopsida</taxon>
        <taxon>eudicotyledons</taxon>
        <taxon>Gunneridae</taxon>
        <taxon>Pentapetalae</taxon>
        <taxon>asterids</taxon>
        <taxon>campanulids</taxon>
        <taxon>Asterales</taxon>
        <taxon>Asteraceae</taxon>
        <taxon>Cichorioideae</taxon>
        <taxon>Cichorieae</taxon>
        <taxon>Lactucinae</taxon>
        <taxon>Lactuca</taxon>
    </lineage>
</organism>
<dbReference type="GO" id="GO:0046983">
    <property type="term" value="F:protein dimerization activity"/>
    <property type="evidence" value="ECO:0007669"/>
    <property type="project" value="InterPro"/>
</dbReference>
<dbReference type="AlphaFoldDB" id="A0A9R1W7A4"/>
<dbReference type="InterPro" id="IPR012337">
    <property type="entry name" value="RNaseH-like_sf"/>
</dbReference>
<sequence length="462" mass="52819">MDWLSSNGIVIDCELIGKRPMTDESGGSILATHWFSYNESRTDLAKRITKHDYPLRIGLQPLFRPICRNTARSDVMKLCGEEKARMMHFLESIQVTAHFIDDSWQLQSRLLRFIYVTCPHTAEKLTNVLMDNLMVDKLPFDSLILGRSLFHMRCVAHILNLIVRSGLDVFGHGIKKVRNSCSFWTTTPKRLDAFQKNAKFENVSCEKNLVVDCKKRWNSTYLMLSTTLKYKEVFNQLQQSEPQYKSKWDTSSFIEINDIFENMITKFDEYWKESHGVGYGDDIGSKIMQKMKFRNVMSQASNDDITSKPTSSRDAAPGSDMDSLDAFFSCTSSTSEVFVKNELERYLEEDTLPQIHEFDVLGLWKLNGVKYPTLCLIAKDILAIPISTVASKSFFSTSGRIVRPHRSRLLLSTIKAIICTQNGLWTGCVIHGDDVHSDEDDEGIEEDIQSSMNEVLKEINGY</sequence>
<dbReference type="SUPFAM" id="SSF53098">
    <property type="entry name" value="Ribonuclease H-like"/>
    <property type="match status" value="1"/>
</dbReference>
<keyword evidence="4" id="KW-1185">Reference proteome</keyword>
<comment type="caution">
    <text evidence="3">The sequence shown here is derived from an EMBL/GenBank/DDBJ whole genome shotgun (WGS) entry which is preliminary data.</text>
</comment>
<evidence type="ECO:0000256" key="1">
    <source>
        <dbReference type="SAM" id="MobiDB-lite"/>
    </source>
</evidence>
<dbReference type="Proteomes" id="UP000235145">
    <property type="component" value="Unassembled WGS sequence"/>
</dbReference>
<dbReference type="EMBL" id="NBSK02000003">
    <property type="protein sequence ID" value="KAJ0217193.1"/>
    <property type="molecule type" value="Genomic_DNA"/>
</dbReference>
<dbReference type="PANTHER" id="PTHR46481">
    <property type="entry name" value="ZINC FINGER BED DOMAIN-CONTAINING PROTEIN 4"/>
    <property type="match status" value="1"/>
</dbReference>
<feature type="compositionally biased region" description="Polar residues" evidence="1">
    <location>
        <begin position="300"/>
        <end position="313"/>
    </location>
</feature>
<dbReference type="Pfam" id="PF05699">
    <property type="entry name" value="Dimer_Tnp_hAT"/>
    <property type="match status" value="1"/>
</dbReference>
<feature type="region of interest" description="Disordered" evidence="1">
    <location>
        <begin position="300"/>
        <end position="319"/>
    </location>
</feature>
<name>A0A9R1W7A4_LACSA</name>
<dbReference type="InterPro" id="IPR008906">
    <property type="entry name" value="HATC_C_dom"/>
</dbReference>